<feature type="region of interest" description="Disordered" evidence="1">
    <location>
        <begin position="43"/>
        <end position="62"/>
    </location>
</feature>
<feature type="non-terminal residue" evidence="2">
    <location>
        <position position="1"/>
    </location>
</feature>
<gene>
    <name evidence="2" type="ORF">CR513_43569</name>
</gene>
<proteinExistence type="predicted"/>
<sequence>MQPGTLLSRESCTSEVSPSHSSNVSKEKKHDTWSRWFTKGDDLKRQRAGDRGTSPSPLVLPNDPLLLHQRDILPLNLRHESNHPSRDWRALTLNDLVSTD</sequence>
<dbReference type="Proteomes" id="UP000257109">
    <property type="component" value="Unassembled WGS sequence"/>
</dbReference>
<protein>
    <submittedName>
        <fullName evidence="2">Uncharacterized protein</fullName>
    </submittedName>
</protein>
<comment type="caution">
    <text evidence="2">The sequence shown here is derived from an EMBL/GenBank/DDBJ whole genome shotgun (WGS) entry which is preliminary data.</text>
</comment>
<feature type="region of interest" description="Disordered" evidence="1">
    <location>
        <begin position="1"/>
        <end position="31"/>
    </location>
</feature>
<evidence type="ECO:0000313" key="3">
    <source>
        <dbReference type="Proteomes" id="UP000257109"/>
    </source>
</evidence>
<accession>A0A371FDR2</accession>
<reference evidence="2" key="1">
    <citation type="submission" date="2018-05" db="EMBL/GenBank/DDBJ databases">
        <title>Draft genome of Mucuna pruriens seed.</title>
        <authorList>
            <person name="Nnadi N.E."/>
            <person name="Vos R."/>
            <person name="Hasami M.H."/>
            <person name="Devisetty U.K."/>
            <person name="Aguiy J.C."/>
        </authorList>
    </citation>
    <scope>NUCLEOTIDE SEQUENCE [LARGE SCALE GENOMIC DNA]</scope>
    <source>
        <strain evidence="2">JCA_2017</strain>
    </source>
</reference>
<name>A0A371FDR2_MUCPR</name>
<organism evidence="2 3">
    <name type="scientific">Mucuna pruriens</name>
    <name type="common">Velvet bean</name>
    <name type="synonym">Dolichos pruriens</name>
    <dbReference type="NCBI Taxonomy" id="157652"/>
    <lineage>
        <taxon>Eukaryota</taxon>
        <taxon>Viridiplantae</taxon>
        <taxon>Streptophyta</taxon>
        <taxon>Embryophyta</taxon>
        <taxon>Tracheophyta</taxon>
        <taxon>Spermatophyta</taxon>
        <taxon>Magnoliopsida</taxon>
        <taxon>eudicotyledons</taxon>
        <taxon>Gunneridae</taxon>
        <taxon>Pentapetalae</taxon>
        <taxon>rosids</taxon>
        <taxon>fabids</taxon>
        <taxon>Fabales</taxon>
        <taxon>Fabaceae</taxon>
        <taxon>Papilionoideae</taxon>
        <taxon>50 kb inversion clade</taxon>
        <taxon>NPAAA clade</taxon>
        <taxon>indigoferoid/millettioid clade</taxon>
        <taxon>Phaseoleae</taxon>
        <taxon>Mucuna</taxon>
    </lineage>
</organism>
<keyword evidence="3" id="KW-1185">Reference proteome</keyword>
<evidence type="ECO:0000313" key="2">
    <source>
        <dbReference type="EMBL" id="RDX76439.1"/>
    </source>
</evidence>
<dbReference type="EMBL" id="QJKJ01009508">
    <property type="protein sequence ID" value="RDX76439.1"/>
    <property type="molecule type" value="Genomic_DNA"/>
</dbReference>
<feature type="compositionally biased region" description="Low complexity" evidence="1">
    <location>
        <begin position="14"/>
        <end position="24"/>
    </location>
</feature>
<evidence type="ECO:0000256" key="1">
    <source>
        <dbReference type="SAM" id="MobiDB-lite"/>
    </source>
</evidence>
<dbReference type="AlphaFoldDB" id="A0A371FDR2"/>